<feature type="compositionally biased region" description="Low complexity" evidence="1">
    <location>
        <begin position="447"/>
        <end position="463"/>
    </location>
</feature>
<feature type="compositionally biased region" description="Polar residues" evidence="1">
    <location>
        <begin position="165"/>
        <end position="196"/>
    </location>
</feature>
<feature type="compositionally biased region" description="Basic and acidic residues" evidence="1">
    <location>
        <begin position="499"/>
        <end position="516"/>
    </location>
</feature>
<dbReference type="Proteomes" id="UP001215151">
    <property type="component" value="Unassembled WGS sequence"/>
</dbReference>
<feature type="compositionally biased region" description="Low complexity" evidence="1">
    <location>
        <begin position="213"/>
        <end position="226"/>
    </location>
</feature>
<feature type="region of interest" description="Disordered" evidence="1">
    <location>
        <begin position="65"/>
        <end position="100"/>
    </location>
</feature>
<protein>
    <submittedName>
        <fullName evidence="2">Uncharacterized protein</fullName>
    </submittedName>
</protein>
<name>A0AAD7TKA9_9APHY</name>
<evidence type="ECO:0000313" key="3">
    <source>
        <dbReference type="Proteomes" id="UP001215151"/>
    </source>
</evidence>
<comment type="caution">
    <text evidence="2">The sequence shown here is derived from an EMBL/GenBank/DDBJ whole genome shotgun (WGS) entry which is preliminary data.</text>
</comment>
<reference evidence="2" key="1">
    <citation type="submission" date="2022-11" db="EMBL/GenBank/DDBJ databases">
        <title>Genome Sequence of Cubamyces cubensis.</title>
        <authorList>
            <person name="Buettner E."/>
        </authorList>
    </citation>
    <scope>NUCLEOTIDE SEQUENCE</scope>
    <source>
        <strain evidence="2">MPL-01</strain>
    </source>
</reference>
<organism evidence="2 3">
    <name type="scientific">Trametes cubensis</name>
    <dbReference type="NCBI Taxonomy" id="1111947"/>
    <lineage>
        <taxon>Eukaryota</taxon>
        <taxon>Fungi</taxon>
        <taxon>Dikarya</taxon>
        <taxon>Basidiomycota</taxon>
        <taxon>Agaricomycotina</taxon>
        <taxon>Agaricomycetes</taxon>
        <taxon>Polyporales</taxon>
        <taxon>Polyporaceae</taxon>
        <taxon>Trametes</taxon>
    </lineage>
</organism>
<gene>
    <name evidence="2" type="ORF">ONZ51_g9997</name>
</gene>
<feature type="region of interest" description="Disordered" evidence="1">
    <location>
        <begin position="145"/>
        <end position="540"/>
    </location>
</feature>
<feature type="compositionally biased region" description="Polar residues" evidence="1">
    <location>
        <begin position="271"/>
        <end position="290"/>
    </location>
</feature>
<feature type="compositionally biased region" description="Low complexity" evidence="1">
    <location>
        <begin position="251"/>
        <end position="270"/>
    </location>
</feature>
<feature type="compositionally biased region" description="Polar residues" evidence="1">
    <location>
        <begin position="356"/>
        <end position="374"/>
    </location>
</feature>
<keyword evidence="3" id="KW-1185">Reference proteome</keyword>
<feature type="region of interest" description="Disordered" evidence="1">
    <location>
        <begin position="1"/>
        <end position="23"/>
    </location>
</feature>
<evidence type="ECO:0000313" key="2">
    <source>
        <dbReference type="EMBL" id="KAJ8463828.1"/>
    </source>
</evidence>
<sequence length="540" mass="57329">MIAEDLSDTCRDPPSSQPYSISEWQPTLRLRSQCEDLVNWQHPSHPVLESLREEIKQAANESISHSVQLSRLSDPTLPPPILPPRGQGNPAHAAHHGRNSLTFPETPEVQAARQEFDHGMLKVTEQIWQTSKWKALITTQVETLPNGIPTASAGVALQRRDTNEGIGQSSRVSTSKTKAMVRSNTDPTLASTSGRHNASEDPMDEDEPIAGPSKSASLSSAGSSRLLLRDEDENNTAVSSTPTPPPKRRTSTAASRSSSASKGKSSRYSTFAESSTSLRQASVMRSQSAGASVPDESISFETDSARVPQPSPVVPSPVSLAGPRVEPVVIANEPPESIFPPPVSSRRSPKHPRPHVQSQASSSRLPPTMSQSPALSKPYVVPSAAPGATQARHVHDSQKPPPALGMLSCRPGTKSKYSLSNKPSKGPKASRIPPFKSPTVNSTTNASGSPSSSSGSRSNSGSGVAAHAMQEIASQVVPGPPHVAAIPASSRPPQVIEMSARRPEPVNAMDEGKEADSSYGDIPFDFDREALDEAMSAYDG</sequence>
<dbReference type="EMBL" id="JAPEVG010000369">
    <property type="protein sequence ID" value="KAJ8463828.1"/>
    <property type="molecule type" value="Genomic_DNA"/>
</dbReference>
<proteinExistence type="predicted"/>
<accession>A0AAD7TKA9</accession>
<evidence type="ECO:0000256" key="1">
    <source>
        <dbReference type="SAM" id="MobiDB-lite"/>
    </source>
</evidence>
<dbReference type="AlphaFoldDB" id="A0AAD7TKA9"/>